<sequence length="156" mass="17107">MGISRRFQSLVMANRCAGSKSLHSVDLTRQLFCNTATSPSAIGGGSATSVVAQDYTSQAPSADTDIQKNEQKTALAALKMPKIRLPPRPNFSFQAITSSLNEPCKIDCFPLSDRKMVWVDDLGRPFFFNAGTRQMDIIPNLQKPKGLLHAYADILM</sequence>
<dbReference type="AlphaFoldDB" id="A0AAQ3T5T0"/>
<proteinExistence type="predicted"/>
<evidence type="ECO:0000313" key="1">
    <source>
        <dbReference type="EMBL" id="WVZ66469.1"/>
    </source>
</evidence>
<organism evidence="1 2">
    <name type="scientific">Paspalum notatum var. saurae</name>
    <dbReference type="NCBI Taxonomy" id="547442"/>
    <lineage>
        <taxon>Eukaryota</taxon>
        <taxon>Viridiplantae</taxon>
        <taxon>Streptophyta</taxon>
        <taxon>Embryophyta</taxon>
        <taxon>Tracheophyta</taxon>
        <taxon>Spermatophyta</taxon>
        <taxon>Magnoliopsida</taxon>
        <taxon>Liliopsida</taxon>
        <taxon>Poales</taxon>
        <taxon>Poaceae</taxon>
        <taxon>PACMAD clade</taxon>
        <taxon>Panicoideae</taxon>
        <taxon>Andropogonodae</taxon>
        <taxon>Paspaleae</taxon>
        <taxon>Paspalinae</taxon>
        <taxon>Paspalum</taxon>
    </lineage>
</organism>
<protein>
    <submittedName>
        <fullName evidence="1">Uncharacterized protein</fullName>
    </submittedName>
</protein>
<keyword evidence="2" id="KW-1185">Reference proteome</keyword>
<reference evidence="1 2" key="1">
    <citation type="submission" date="2024-02" db="EMBL/GenBank/DDBJ databases">
        <title>High-quality chromosome-scale genome assembly of Pensacola bahiagrass (Paspalum notatum Flugge var. saurae).</title>
        <authorList>
            <person name="Vega J.M."/>
            <person name="Podio M."/>
            <person name="Orjuela J."/>
            <person name="Siena L.A."/>
            <person name="Pessino S.C."/>
            <person name="Combes M.C."/>
            <person name="Mariac C."/>
            <person name="Albertini E."/>
            <person name="Pupilli F."/>
            <person name="Ortiz J.P.A."/>
            <person name="Leblanc O."/>
        </authorList>
    </citation>
    <scope>NUCLEOTIDE SEQUENCE [LARGE SCALE GENOMIC DNA]</scope>
    <source>
        <strain evidence="1">R1</strain>
        <tissue evidence="1">Leaf</tissue>
    </source>
</reference>
<gene>
    <name evidence="1" type="ORF">U9M48_015681</name>
</gene>
<dbReference type="Proteomes" id="UP001341281">
    <property type="component" value="Chromosome 03"/>
</dbReference>
<dbReference type="Pfam" id="PF07893">
    <property type="entry name" value="DUF1668"/>
    <property type="match status" value="1"/>
</dbReference>
<dbReference type="EMBL" id="CP144747">
    <property type="protein sequence ID" value="WVZ66469.1"/>
    <property type="molecule type" value="Genomic_DNA"/>
</dbReference>
<dbReference type="InterPro" id="IPR012871">
    <property type="entry name" value="DUF1668_ORYSA"/>
</dbReference>
<name>A0AAQ3T5T0_PASNO</name>
<evidence type="ECO:0000313" key="2">
    <source>
        <dbReference type="Proteomes" id="UP001341281"/>
    </source>
</evidence>
<accession>A0AAQ3T5T0</accession>